<feature type="signal peptide" evidence="1">
    <location>
        <begin position="1"/>
        <end position="20"/>
    </location>
</feature>
<evidence type="ECO:0000313" key="4">
    <source>
        <dbReference type="Proteomes" id="UP001204486"/>
    </source>
</evidence>
<name>A0AAP2XJ56_9BACT</name>
<accession>A0AAP2XJ56</accession>
<keyword evidence="1" id="KW-0732">Signal</keyword>
<dbReference type="Proteomes" id="UP001209074">
    <property type="component" value="Unassembled WGS sequence"/>
</dbReference>
<dbReference type="AlphaFoldDB" id="A0AAP2XJ56"/>
<organism evidence="2 4">
    <name type="scientific">Segatella copri</name>
    <dbReference type="NCBI Taxonomy" id="165179"/>
    <lineage>
        <taxon>Bacteria</taxon>
        <taxon>Pseudomonadati</taxon>
        <taxon>Bacteroidota</taxon>
        <taxon>Bacteroidia</taxon>
        <taxon>Bacteroidales</taxon>
        <taxon>Prevotellaceae</taxon>
        <taxon>Segatella</taxon>
    </lineage>
</organism>
<feature type="chain" id="PRO_5042796803" evidence="1">
    <location>
        <begin position="21"/>
        <end position="159"/>
    </location>
</feature>
<dbReference type="Proteomes" id="UP001204486">
    <property type="component" value="Unassembled WGS sequence"/>
</dbReference>
<proteinExistence type="predicted"/>
<comment type="caution">
    <text evidence="2">The sequence shown here is derived from an EMBL/GenBank/DDBJ whole genome shotgun (WGS) entry which is preliminary data.</text>
</comment>
<evidence type="ECO:0000313" key="2">
    <source>
        <dbReference type="EMBL" id="MCP9600845.1"/>
    </source>
</evidence>
<evidence type="ECO:0000313" key="3">
    <source>
        <dbReference type="EMBL" id="MCW4094773.1"/>
    </source>
</evidence>
<dbReference type="EMBL" id="JANDWN010000042">
    <property type="protein sequence ID" value="MCP9600845.1"/>
    <property type="molecule type" value="Genomic_DNA"/>
</dbReference>
<evidence type="ECO:0000256" key="1">
    <source>
        <dbReference type="SAM" id="SignalP"/>
    </source>
</evidence>
<sequence length="159" mass="17761">MKVRLFLIAALLMGTVAHMAAQGKKEFTLEVYGGEIPNVKPAFDEEHFLGGEITKKWNTFLCNYTHTYEVEVGLSSSGTEFRKPAVFKAVERVNKYVKKSYKSQHMTKEEAIRIMSHVLDCANIICLESDTAALEEAAGDANTAEEALAFFDHIKLINV</sequence>
<reference evidence="3" key="2">
    <citation type="submission" date="2022-11" db="EMBL/GenBank/DDBJ databases">
        <title>Genomic repertoires linked with pathogenic potency of arthritogenic Prevotella copri isolated from the gut of rheumatoid arthritis patients.</title>
        <authorList>
            <person name="Nii T."/>
            <person name="Maeda Y."/>
            <person name="Motooka D."/>
            <person name="Naito M."/>
            <person name="Matsumoto Y."/>
            <person name="Ogawa T."/>
            <person name="Oguro-Igashira E."/>
            <person name="Kishikawa T."/>
            <person name="Yamashita M."/>
            <person name="Koizumi S."/>
            <person name="Kurakawa T."/>
            <person name="Okumura R."/>
            <person name="Kayama H."/>
            <person name="Murakami M."/>
            <person name="Sakaguchi T."/>
            <person name="Das B."/>
            <person name="Nakamura S."/>
            <person name="Okada Y."/>
            <person name="Kumanogoh A."/>
            <person name="Takeda K."/>
        </authorList>
    </citation>
    <scope>NUCLEOTIDE SEQUENCE</scope>
    <source>
        <strain evidence="3">N016-13</strain>
    </source>
</reference>
<dbReference type="EMBL" id="JAPDUS010000040">
    <property type="protein sequence ID" value="MCW4094773.1"/>
    <property type="molecule type" value="Genomic_DNA"/>
</dbReference>
<protein>
    <submittedName>
        <fullName evidence="2">Uncharacterized protein</fullName>
    </submittedName>
</protein>
<gene>
    <name evidence="2" type="ORF">NNC55_12905</name>
    <name evidence="3" type="ORF">ONT05_14730</name>
</gene>
<dbReference type="RefSeq" id="WP_147380005.1">
    <property type="nucleotide sequence ID" value="NZ_JANDWK010000038.1"/>
</dbReference>
<reference evidence="2" key="1">
    <citation type="submission" date="2022-07" db="EMBL/GenBank/DDBJ databases">
        <title>Prevotella copri.</title>
        <authorList>
            <person name="Yang C."/>
        </authorList>
    </citation>
    <scope>NUCLEOTIDE SEQUENCE</scope>
    <source>
        <strain evidence="2">HF1476</strain>
    </source>
</reference>